<reference evidence="8 9" key="1">
    <citation type="submission" date="2022-10" db="EMBL/GenBank/DDBJ databases">
        <title>Aestuariibacter sp. AA17 isolated from Montipora capitata coral fragment.</title>
        <authorList>
            <person name="Emsley S.A."/>
            <person name="Pfannmuller K.M."/>
            <person name="Loughran R.M."/>
            <person name="Shlafstein M."/>
            <person name="Papke E."/>
            <person name="Saw J.H."/>
            <person name="Ushijima B."/>
            <person name="Videau P."/>
        </authorList>
    </citation>
    <scope>NUCLEOTIDE SEQUENCE [LARGE SCALE GENOMIC DNA]</scope>
    <source>
        <strain evidence="8 9">AA17</strain>
    </source>
</reference>
<organism evidence="8 9">
    <name type="scientific">Fluctibacter corallii</name>
    <dbReference type="NCBI Taxonomy" id="2984329"/>
    <lineage>
        <taxon>Bacteria</taxon>
        <taxon>Pseudomonadati</taxon>
        <taxon>Pseudomonadota</taxon>
        <taxon>Gammaproteobacteria</taxon>
        <taxon>Alteromonadales</taxon>
        <taxon>Alteromonadaceae</taxon>
        <taxon>Fluctibacter</taxon>
    </lineage>
</organism>
<keyword evidence="5" id="KW-0560">Oxidoreductase</keyword>
<dbReference type="Gene3D" id="2.60.120.620">
    <property type="entry name" value="q2cbj1_9rhob like domain"/>
    <property type="match status" value="1"/>
</dbReference>
<sequence length="209" mass="24287">MITCKETDDIQRFLENAVDAIHSQGYFIAPHSLPQPIAQALLDEVQALQQSHFHEASIGRETDNTQNKTIRRDQIHWFNGQTQAEAIWLDWTSNIQTAMNRYLYMGLFSFEGHYAHYRQGDFYKKHVDAFRGKSNRKLTLINYLNKSWSQDDGGEMILYLPNNQSVSIAPEFATTVLFLSEDFPHEVLPSKRDRYSVTGWFRINESGHI</sequence>
<name>A0ABT3A6R7_9ALTE</name>
<dbReference type="InterPro" id="IPR051559">
    <property type="entry name" value="HIF_prolyl_hydroxylases"/>
</dbReference>
<evidence type="ECO:0000256" key="6">
    <source>
        <dbReference type="ARBA" id="ARBA00023004"/>
    </source>
</evidence>
<evidence type="ECO:0000259" key="7">
    <source>
        <dbReference type="PROSITE" id="PS51471"/>
    </source>
</evidence>
<proteinExistence type="predicted"/>
<dbReference type="Pfam" id="PF13640">
    <property type="entry name" value="2OG-FeII_Oxy_3"/>
    <property type="match status" value="1"/>
</dbReference>
<dbReference type="InterPro" id="IPR006620">
    <property type="entry name" value="Pro_4_hyd_alph"/>
</dbReference>
<evidence type="ECO:0000256" key="4">
    <source>
        <dbReference type="ARBA" id="ARBA00022964"/>
    </source>
</evidence>
<dbReference type="Proteomes" id="UP001652504">
    <property type="component" value="Unassembled WGS sequence"/>
</dbReference>
<dbReference type="InterPro" id="IPR044862">
    <property type="entry name" value="Pro_4_hyd_alph_FE2OG_OXY"/>
</dbReference>
<evidence type="ECO:0000256" key="5">
    <source>
        <dbReference type="ARBA" id="ARBA00023002"/>
    </source>
</evidence>
<comment type="cofactor">
    <cofactor evidence="1">
        <name>L-ascorbate</name>
        <dbReference type="ChEBI" id="CHEBI:38290"/>
    </cofactor>
</comment>
<keyword evidence="6" id="KW-0408">Iron</keyword>
<dbReference type="PANTHER" id="PTHR12907">
    <property type="entry name" value="EGL NINE HOMOLOG-RELATED"/>
    <property type="match status" value="1"/>
</dbReference>
<feature type="domain" description="Fe2OG dioxygenase" evidence="7">
    <location>
        <begin position="90"/>
        <end position="203"/>
    </location>
</feature>
<dbReference type="InterPro" id="IPR005123">
    <property type="entry name" value="Oxoglu/Fe-dep_dioxygenase_dom"/>
</dbReference>
<dbReference type="RefSeq" id="WP_263711520.1">
    <property type="nucleotide sequence ID" value="NZ_JAOWKX010000003.1"/>
</dbReference>
<evidence type="ECO:0000256" key="2">
    <source>
        <dbReference type="ARBA" id="ARBA00022723"/>
    </source>
</evidence>
<keyword evidence="9" id="KW-1185">Reference proteome</keyword>
<evidence type="ECO:0000313" key="8">
    <source>
        <dbReference type="EMBL" id="MCV2884293.1"/>
    </source>
</evidence>
<gene>
    <name evidence="8" type="ORF">OE749_06260</name>
</gene>
<comment type="caution">
    <text evidence="8">The sequence shown here is derived from an EMBL/GenBank/DDBJ whole genome shotgun (WGS) entry which is preliminary data.</text>
</comment>
<evidence type="ECO:0000256" key="1">
    <source>
        <dbReference type="ARBA" id="ARBA00001961"/>
    </source>
</evidence>
<evidence type="ECO:0000256" key="3">
    <source>
        <dbReference type="ARBA" id="ARBA00022896"/>
    </source>
</evidence>
<keyword evidence="4" id="KW-0223">Dioxygenase</keyword>
<evidence type="ECO:0000313" key="9">
    <source>
        <dbReference type="Proteomes" id="UP001652504"/>
    </source>
</evidence>
<keyword evidence="3" id="KW-0847">Vitamin C</keyword>
<dbReference type="PANTHER" id="PTHR12907:SF26">
    <property type="entry name" value="HIF PROLYL HYDROXYLASE, ISOFORM C"/>
    <property type="match status" value="1"/>
</dbReference>
<dbReference type="PROSITE" id="PS51471">
    <property type="entry name" value="FE2OG_OXY"/>
    <property type="match status" value="1"/>
</dbReference>
<protein>
    <submittedName>
        <fullName evidence="8">2OG-Fe(II) oxygenase</fullName>
    </submittedName>
</protein>
<keyword evidence="2" id="KW-0479">Metal-binding</keyword>
<accession>A0ABT3A6R7</accession>
<dbReference type="SMART" id="SM00702">
    <property type="entry name" value="P4Hc"/>
    <property type="match status" value="1"/>
</dbReference>
<dbReference type="EMBL" id="JAOWKX010000003">
    <property type="protein sequence ID" value="MCV2884293.1"/>
    <property type="molecule type" value="Genomic_DNA"/>
</dbReference>